<comment type="caution">
    <text evidence="1">The sequence shown here is derived from an EMBL/GenBank/DDBJ whole genome shotgun (WGS) entry which is preliminary data.</text>
</comment>
<keyword evidence="2" id="KW-1185">Reference proteome</keyword>
<evidence type="ECO:0000313" key="1">
    <source>
        <dbReference type="EMBL" id="NIJ17267.1"/>
    </source>
</evidence>
<accession>A0A846M4X0</accession>
<dbReference type="Proteomes" id="UP000576821">
    <property type="component" value="Unassembled WGS sequence"/>
</dbReference>
<name>A0A846M4X0_9SPHN</name>
<protein>
    <submittedName>
        <fullName evidence="1">Uncharacterized protein</fullName>
    </submittedName>
</protein>
<dbReference type="RefSeq" id="WP_167303876.1">
    <property type="nucleotide sequence ID" value="NZ_JAASQR010000003.1"/>
</dbReference>
<gene>
    <name evidence="1" type="ORF">FHS54_002256</name>
</gene>
<organism evidence="1 2">
    <name type="scientific">Sphingobium vermicomposti</name>
    <dbReference type="NCBI Taxonomy" id="529005"/>
    <lineage>
        <taxon>Bacteria</taxon>
        <taxon>Pseudomonadati</taxon>
        <taxon>Pseudomonadota</taxon>
        <taxon>Alphaproteobacteria</taxon>
        <taxon>Sphingomonadales</taxon>
        <taxon>Sphingomonadaceae</taxon>
        <taxon>Sphingobium</taxon>
    </lineage>
</organism>
<dbReference type="EMBL" id="JAASQR010000003">
    <property type="protein sequence ID" value="NIJ17267.1"/>
    <property type="molecule type" value="Genomic_DNA"/>
</dbReference>
<proteinExistence type="predicted"/>
<evidence type="ECO:0000313" key="2">
    <source>
        <dbReference type="Proteomes" id="UP000576821"/>
    </source>
</evidence>
<sequence>MSNIRSHGGTVEIDGSKFDWELLSEPQLSSGDGWKGMTVSLRQQDMPREAVLEFPTPKRLMKGLPKGRSHINDTIAARGVRAALLAGWDPASRGKTMIFTVDANGD</sequence>
<dbReference type="AlphaFoldDB" id="A0A846M4X0"/>
<reference evidence="1 2" key="1">
    <citation type="submission" date="2020-03" db="EMBL/GenBank/DDBJ databases">
        <title>Genomic Encyclopedia of Type Strains, Phase IV (KMG-IV): sequencing the most valuable type-strain genomes for metagenomic binning, comparative biology and taxonomic classification.</title>
        <authorList>
            <person name="Goeker M."/>
        </authorList>
    </citation>
    <scope>NUCLEOTIDE SEQUENCE [LARGE SCALE GENOMIC DNA]</scope>
    <source>
        <strain evidence="1 2">DSM 21299</strain>
    </source>
</reference>